<comment type="caution">
    <text evidence="2">The sequence shown here is derived from an EMBL/GenBank/DDBJ whole genome shotgun (WGS) entry which is preliminary data.</text>
</comment>
<sequence length="79" mass="8268">MFRSSVRFLALPGAASMVGRSGVPTTLPSTQYPPSSTLASLPLPKESHPWQAPTLHLDSGSLIPSLSVRARLSLSLIAG</sequence>
<name>A0AAD3XX26_NEPGR</name>
<accession>A0AAD3XX26</accession>
<organism evidence="2 3">
    <name type="scientific">Nepenthes gracilis</name>
    <name type="common">Slender pitcher plant</name>
    <dbReference type="NCBI Taxonomy" id="150966"/>
    <lineage>
        <taxon>Eukaryota</taxon>
        <taxon>Viridiplantae</taxon>
        <taxon>Streptophyta</taxon>
        <taxon>Embryophyta</taxon>
        <taxon>Tracheophyta</taxon>
        <taxon>Spermatophyta</taxon>
        <taxon>Magnoliopsida</taxon>
        <taxon>eudicotyledons</taxon>
        <taxon>Gunneridae</taxon>
        <taxon>Pentapetalae</taxon>
        <taxon>Caryophyllales</taxon>
        <taxon>Nepenthaceae</taxon>
        <taxon>Nepenthes</taxon>
    </lineage>
</organism>
<evidence type="ECO:0000256" key="1">
    <source>
        <dbReference type="SAM" id="MobiDB-lite"/>
    </source>
</evidence>
<evidence type="ECO:0000313" key="3">
    <source>
        <dbReference type="Proteomes" id="UP001279734"/>
    </source>
</evidence>
<keyword evidence="3" id="KW-1185">Reference proteome</keyword>
<proteinExistence type="predicted"/>
<dbReference type="EMBL" id="BSYO01000020">
    <property type="protein sequence ID" value="GMH19306.1"/>
    <property type="molecule type" value="Genomic_DNA"/>
</dbReference>
<feature type="compositionally biased region" description="Polar residues" evidence="1">
    <location>
        <begin position="23"/>
        <end position="32"/>
    </location>
</feature>
<dbReference type="AlphaFoldDB" id="A0AAD3XX26"/>
<evidence type="ECO:0000313" key="2">
    <source>
        <dbReference type="EMBL" id="GMH19306.1"/>
    </source>
</evidence>
<gene>
    <name evidence="2" type="ORF">Nepgr_021147</name>
</gene>
<protein>
    <submittedName>
        <fullName evidence="2">Uncharacterized protein</fullName>
    </submittedName>
</protein>
<reference evidence="2" key="1">
    <citation type="submission" date="2023-05" db="EMBL/GenBank/DDBJ databases">
        <title>Nepenthes gracilis genome sequencing.</title>
        <authorList>
            <person name="Fukushima K."/>
        </authorList>
    </citation>
    <scope>NUCLEOTIDE SEQUENCE</scope>
    <source>
        <strain evidence="2">SING2019-196</strain>
    </source>
</reference>
<dbReference type="Proteomes" id="UP001279734">
    <property type="component" value="Unassembled WGS sequence"/>
</dbReference>
<feature type="region of interest" description="Disordered" evidence="1">
    <location>
        <begin position="17"/>
        <end position="40"/>
    </location>
</feature>